<dbReference type="PRINTS" id="PR00411">
    <property type="entry name" value="PNDRDTASEI"/>
</dbReference>
<reference evidence="2 3" key="1">
    <citation type="submission" date="2020-08" db="EMBL/GenBank/DDBJ databases">
        <title>Stenotrophomonas tumulicola JCM 30961.</title>
        <authorList>
            <person name="Deng Y."/>
        </authorList>
    </citation>
    <scope>NUCLEOTIDE SEQUENCE [LARGE SCALE GENOMIC DNA]</scope>
    <source>
        <strain evidence="2 3">JCM 30961</strain>
    </source>
</reference>
<keyword evidence="3" id="KW-1185">Reference proteome</keyword>
<dbReference type="InterPro" id="IPR036188">
    <property type="entry name" value="FAD/NAD-bd_sf"/>
</dbReference>
<accession>A0A7W3IIZ0</accession>
<protein>
    <submittedName>
        <fullName evidence="2">FAD/NAD(P)-binding protein</fullName>
    </submittedName>
</protein>
<name>A0A7W3IIZ0_9GAMM</name>
<proteinExistence type="predicted"/>
<organism evidence="2 3">
    <name type="scientific">Stenotrophomonas tumulicola</name>
    <dbReference type="NCBI Taxonomy" id="1685415"/>
    <lineage>
        <taxon>Bacteria</taxon>
        <taxon>Pseudomonadati</taxon>
        <taxon>Pseudomonadota</taxon>
        <taxon>Gammaproteobacteria</taxon>
        <taxon>Lysobacterales</taxon>
        <taxon>Lysobacteraceae</taxon>
        <taxon>Stenotrophomonas</taxon>
    </lineage>
</organism>
<sequence length="472" mass="50796">MPYNRRMTDTAIQQDADLAIIGGGAAGVMTALQALRHATQPLRVLLFEPASALGQGIAYATPWPEHLLNVPAARMSALPAEPGDFVDYLMQAGAFAVEDRAAVGARFVPRHYFATYLQQRLAEAMDAGPATLQVVPQAVLAMQRDDDALCLRLADGGRRRARQVVLATGNNVRSMPVPGADVLALDRVAEAWDYEGVRLLAGERAVGIVGSGLSMVDSVLGLLHAGQTGAIHVYSRHGLMPLPHAHGQAASYDPQPLLAMTLRQRLRALRRHAREAAAAGIPWQSVMERIRPLGQALWQSLGAADQRRFLRHVVRQWDTHRHRIDAGVHARLQAALQSGQLQVHRARLHGVVEADGALQLSGMVRGKAGHWPLGALVNATGLETGSTGLRNPLLRQLLAQGMARPGPHGLGLDVAVHDARLCDAEGNPHADIAVLGSLRIGSLWETIAVPELRQQAEYAACHAVRERQAAMP</sequence>
<evidence type="ECO:0000313" key="2">
    <source>
        <dbReference type="EMBL" id="MBA8682129.1"/>
    </source>
</evidence>
<dbReference type="PANTHER" id="PTHR40254:SF1">
    <property type="entry name" value="BLR0577 PROTEIN"/>
    <property type="match status" value="1"/>
</dbReference>
<dbReference type="Pfam" id="PF13454">
    <property type="entry name" value="NAD_binding_9"/>
    <property type="match status" value="1"/>
</dbReference>
<gene>
    <name evidence="2" type="ORF">H4O11_09955</name>
</gene>
<dbReference type="AlphaFoldDB" id="A0A7W3IIZ0"/>
<dbReference type="Gene3D" id="3.50.50.60">
    <property type="entry name" value="FAD/NAD(P)-binding domain"/>
    <property type="match status" value="1"/>
</dbReference>
<dbReference type="PRINTS" id="PR00368">
    <property type="entry name" value="FADPNR"/>
</dbReference>
<evidence type="ECO:0000313" key="3">
    <source>
        <dbReference type="Proteomes" id="UP000547058"/>
    </source>
</evidence>
<comment type="caution">
    <text evidence="2">The sequence shown here is derived from an EMBL/GenBank/DDBJ whole genome shotgun (WGS) entry which is preliminary data.</text>
</comment>
<dbReference type="Proteomes" id="UP000547058">
    <property type="component" value="Unassembled WGS sequence"/>
</dbReference>
<feature type="domain" description="FAD-dependent urate hydroxylase HpyO/Asp monooxygenase CreE-like FAD/NAD(P)-binding" evidence="1">
    <location>
        <begin position="19"/>
        <end position="170"/>
    </location>
</feature>
<dbReference type="PANTHER" id="PTHR40254">
    <property type="entry name" value="BLR0577 PROTEIN"/>
    <property type="match status" value="1"/>
</dbReference>
<dbReference type="EMBL" id="JACGXS010000004">
    <property type="protein sequence ID" value="MBA8682129.1"/>
    <property type="molecule type" value="Genomic_DNA"/>
</dbReference>
<evidence type="ECO:0000259" key="1">
    <source>
        <dbReference type="Pfam" id="PF13454"/>
    </source>
</evidence>
<dbReference type="InterPro" id="IPR052189">
    <property type="entry name" value="L-asp_N-monooxygenase_NS-form"/>
</dbReference>
<dbReference type="InterPro" id="IPR038732">
    <property type="entry name" value="HpyO/CreE_NAD-binding"/>
</dbReference>
<dbReference type="SUPFAM" id="SSF51905">
    <property type="entry name" value="FAD/NAD(P)-binding domain"/>
    <property type="match status" value="1"/>
</dbReference>